<dbReference type="GO" id="GO:0016020">
    <property type="term" value="C:membrane"/>
    <property type="evidence" value="ECO:0007669"/>
    <property type="project" value="InterPro"/>
</dbReference>
<name>A0A6I1GHL4_9BIFI</name>
<dbReference type="EMBL" id="WBVT01000018">
    <property type="protein sequence ID" value="KAB7790202.1"/>
    <property type="molecule type" value="Genomic_DNA"/>
</dbReference>
<keyword evidence="4" id="KW-1185">Reference proteome</keyword>
<feature type="compositionally biased region" description="Low complexity" evidence="1">
    <location>
        <begin position="46"/>
        <end position="83"/>
    </location>
</feature>
<evidence type="ECO:0000313" key="3">
    <source>
        <dbReference type="EMBL" id="KAB7790202.1"/>
    </source>
</evidence>
<sequence length="427" mass="43848">MTDSNPFPTNPGQDSGVPTAPSPTAPSPATPEPAQQSYGQSAYETPQPQYAQPAYGQPSQPQYSAPAYGQYQQQPAPAPQYAQTPFGNTPSAAGSPEPPLDQPWYGATFVGAIQRGFKKLFVFTGRASRSEYWWWWLFMALVSVVLVVLANIAPVFALLLLVWGIATLVLNYGITVRRGHDSNKSTIVASIPYGILVLGNLIYYILLFLMVSKMSSGSYTDAASLLLNMDSYKAMAVIGELMIVGGGIANLVFMLLGTNPAGEQYDHLPAFGAGANPTASAAQFGSSTFSATPAAPAQQPVPTPAAQFPAAPAASDENDEDGATVLGSYHSNASATAPAAPSAWQPTAPAPAPAYGQNIPVAPAAGVPAPGTVPVAPAGTQPAAAPTFPNGGVPAAPAAGQATAGQTAAASDDDMDATVLGSYHPQQ</sequence>
<feature type="compositionally biased region" description="Pro residues" evidence="1">
    <location>
        <begin position="20"/>
        <end position="31"/>
    </location>
</feature>
<feature type="region of interest" description="Disordered" evidence="1">
    <location>
        <begin position="1"/>
        <end position="98"/>
    </location>
</feature>
<evidence type="ECO:0008006" key="5">
    <source>
        <dbReference type="Google" id="ProtNLM"/>
    </source>
</evidence>
<keyword evidence="2" id="KW-0812">Transmembrane</keyword>
<feature type="transmembrane region" description="Helical" evidence="2">
    <location>
        <begin position="156"/>
        <end position="174"/>
    </location>
</feature>
<dbReference type="Proteomes" id="UP000441772">
    <property type="component" value="Unassembled WGS sequence"/>
</dbReference>
<organism evidence="3 4">
    <name type="scientific">Bifidobacterium leontopitheci</name>
    <dbReference type="NCBI Taxonomy" id="2650774"/>
    <lineage>
        <taxon>Bacteria</taxon>
        <taxon>Bacillati</taxon>
        <taxon>Actinomycetota</taxon>
        <taxon>Actinomycetes</taxon>
        <taxon>Bifidobacteriales</taxon>
        <taxon>Bifidobacteriaceae</taxon>
        <taxon>Bifidobacterium</taxon>
    </lineage>
</organism>
<feature type="compositionally biased region" description="Polar residues" evidence="1">
    <location>
        <begin position="35"/>
        <end position="44"/>
    </location>
</feature>
<dbReference type="AlphaFoldDB" id="A0A6I1GHL4"/>
<dbReference type="InterPro" id="IPR008523">
    <property type="entry name" value="DUF805"/>
</dbReference>
<keyword evidence="2" id="KW-0472">Membrane</keyword>
<proteinExistence type="predicted"/>
<accession>A0A6I1GHL4</accession>
<feature type="region of interest" description="Disordered" evidence="1">
    <location>
        <begin position="378"/>
        <end position="414"/>
    </location>
</feature>
<evidence type="ECO:0000313" key="4">
    <source>
        <dbReference type="Proteomes" id="UP000441772"/>
    </source>
</evidence>
<gene>
    <name evidence="3" type="ORF">F7D09_1274</name>
</gene>
<dbReference type="RefSeq" id="WP_193312368.1">
    <property type="nucleotide sequence ID" value="NZ_JBHSKZ010000003.1"/>
</dbReference>
<feature type="region of interest" description="Disordered" evidence="1">
    <location>
        <begin position="289"/>
        <end position="326"/>
    </location>
</feature>
<feature type="compositionally biased region" description="Polar residues" evidence="1">
    <location>
        <begin position="1"/>
        <end position="13"/>
    </location>
</feature>
<dbReference type="Pfam" id="PF05656">
    <property type="entry name" value="DUF805"/>
    <property type="match status" value="1"/>
</dbReference>
<feature type="compositionally biased region" description="Low complexity" evidence="1">
    <location>
        <begin position="289"/>
        <end position="314"/>
    </location>
</feature>
<feature type="compositionally biased region" description="Low complexity" evidence="1">
    <location>
        <begin position="378"/>
        <end position="410"/>
    </location>
</feature>
<keyword evidence="2" id="KW-1133">Transmembrane helix</keyword>
<evidence type="ECO:0000256" key="2">
    <source>
        <dbReference type="SAM" id="Phobius"/>
    </source>
</evidence>
<feature type="transmembrane region" description="Helical" evidence="2">
    <location>
        <begin position="231"/>
        <end position="256"/>
    </location>
</feature>
<evidence type="ECO:0000256" key="1">
    <source>
        <dbReference type="SAM" id="MobiDB-lite"/>
    </source>
</evidence>
<comment type="caution">
    <text evidence="3">The sequence shown here is derived from an EMBL/GenBank/DDBJ whole genome shotgun (WGS) entry which is preliminary data.</text>
</comment>
<feature type="transmembrane region" description="Helical" evidence="2">
    <location>
        <begin position="186"/>
        <end position="211"/>
    </location>
</feature>
<feature type="transmembrane region" description="Helical" evidence="2">
    <location>
        <begin position="132"/>
        <end position="150"/>
    </location>
</feature>
<reference evidence="3 4" key="1">
    <citation type="submission" date="2019-09" db="EMBL/GenBank/DDBJ databases">
        <title>Characterization of the phylogenetic diversity of two novel species belonging to the genus Bifidobacterium: Bifidobacterium cebidarum sp. nov. and Bifidobacterium leontopitheci sp. nov.</title>
        <authorList>
            <person name="Lugli G.A."/>
            <person name="Duranti S."/>
            <person name="Milani C."/>
            <person name="Turroni F."/>
            <person name="Ventura M."/>
        </authorList>
    </citation>
    <scope>NUCLEOTIDE SEQUENCE [LARGE SCALE GENOMIC DNA]</scope>
    <source>
        <strain evidence="3 4">LMG 31471</strain>
    </source>
</reference>
<protein>
    <recommendedName>
        <fullName evidence="5">DUF805 domain-containing protein</fullName>
    </recommendedName>
</protein>